<sequence>MSPVTLIRGANASVTNLLPAVSNVTVGFSWTVVQSNGPATEVVACAIVCGQDGKAVSGEHVVFFNQMLSPDEEVAYDPDGSLPGGDLEQIDVSLAKIPSNVMSIALVLYVNPDLRTPGTFDGVRDAVVRVLDRSGAEALRYEIETKDVGSTSAVVAAELYRRGNEWKFRAVGQGYAGGVRDVAKNYGFTL</sequence>
<organism evidence="3 4">
    <name type="scientific">Sanguibacter gelidistatuariae</name>
    <dbReference type="NCBI Taxonomy" id="1814289"/>
    <lineage>
        <taxon>Bacteria</taxon>
        <taxon>Bacillati</taxon>
        <taxon>Actinomycetota</taxon>
        <taxon>Actinomycetes</taxon>
        <taxon>Micrococcales</taxon>
        <taxon>Sanguibacteraceae</taxon>
        <taxon>Sanguibacter</taxon>
    </lineage>
</organism>
<dbReference type="OrthoDB" id="56224at2"/>
<evidence type="ECO:0000313" key="4">
    <source>
        <dbReference type="Proteomes" id="UP000199039"/>
    </source>
</evidence>
<dbReference type="PANTHER" id="PTHR32097:SF4">
    <property type="entry name" value="GENERAL STRESS PROTEIN 16U"/>
    <property type="match status" value="1"/>
</dbReference>
<dbReference type="InterPro" id="IPR051324">
    <property type="entry name" value="Stress/Tellurium_Resist"/>
</dbReference>
<dbReference type="EMBL" id="FMYH01000001">
    <property type="protein sequence ID" value="SDB89404.1"/>
    <property type="molecule type" value="Genomic_DNA"/>
</dbReference>
<evidence type="ECO:0000313" key="3">
    <source>
        <dbReference type="EMBL" id="SDB89404.1"/>
    </source>
</evidence>
<gene>
    <name evidence="3" type="ORF">SAMN05216410_0745</name>
</gene>
<name>A0A1G6H5K2_9MICO</name>
<dbReference type="Gene3D" id="2.60.60.30">
    <property type="entry name" value="sav2460 like domains"/>
    <property type="match status" value="1"/>
</dbReference>
<accession>A0A1G6H5K2</accession>
<protein>
    <submittedName>
        <fullName evidence="3">Tellurium resistance protein TerD</fullName>
    </submittedName>
</protein>
<feature type="domain" description="TerD" evidence="2">
    <location>
        <begin position="4"/>
        <end position="186"/>
    </location>
</feature>
<reference evidence="3 4" key="1">
    <citation type="submission" date="2016-09" db="EMBL/GenBank/DDBJ databases">
        <authorList>
            <person name="Capua I."/>
            <person name="De Benedictis P."/>
            <person name="Joannis T."/>
            <person name="Lombin L.H."/>
            <person name="Cattoli G."/>
        </authorList>
    </citation>
    <scope>NUCLEOTIDE SEQUENCE [LARGE SCALE GENOMIC DNA]</scope>
    <source>
        <strain evidence="3 4">ISLP-3</strain>
    </source>
</reference>
<dbReference type="RefSeq" id="WP_093180868.1">
    <property type="nucleotide sequence ID" value="NZ_FMYH01000001.1"/>
</dbReference>
<evidence type="ECO:0000256" key="1">
    <source>
        <dbReference type="ARBA" id="ARBA00008775"/>
    </source>
</evidence>
<comment type="similarity">
    <text evidence="1">Belongs to the CAPAB/TerDEXZ family.</text>
</comment>
<proteinExistence type="inferred from homology"/>
<dbReference type="Proteomes" id="UP000199039">
    <property type="component" value="Unassembled WGS sequence"/>
</dbReference>
<dbReference type="CDD" id="cd06974">
    <property type="entry name" value="TerD_like"/>
    <property type="match status" value="1"/>
</dbReference>
<keyword evidence="4" id="KW-1185">Reference proteome</keyword>
<dbReference type="InterPro" id="IPR003325">
    <property type="entry name" value="TerD"/>
</dbReference>
<dbReference type="AlphaFoldDB" id="A0A1G6H5K2"/>
<dbReference type="STRING" id="1814289.SAMN05216410_0745"/>
<dbReference type="PANTHER" id="PTHR32097">
    <property type="entry name" value="CAMP-BINDING PROTEIN 1-RELATED"/>
    <property type="match status" value="1"/>
</dbReference>
<dbReference type="Pfam" id="PF02342">
    <property type="entry name" value="TerD"/>
    <property type="match status" value="1"/>
</dbReference>
<evidence type="ECO:0000259" key="2">
    <source>
        <dbReference type="Pfam" id="PF02342"/>
    </source>
</evidence>